<dbReference type="Proteomes" id="UP000277928">
    <property type="component" value="Unassembled WGS sequence"/>
</dbReference>
<gene>
    <name evidence="1" type="ORF">NLS_LOCUS4834</name>
</gene>
<dbReference type="EMBL" id="UYRX01000328">
    <property type="protein sequence ID" value="VDK80258.1"/>
    <property type="molecule type" value="Genomic_DNA"/>
</dbReference>
<evidence type="ECO:0000313" key="1">
    <source>
        <dbReference type="EMBL" id="VDK80258.1"/>
    </source>
</evidence>
<protein>
    <submittedName>
        <fullName evidence="1">Uncharacterized protein</fullName>
    </submittedName>
</protein>
<sequence length="72" mass="8196">MELFGWARFARGVGDQGSGFHVMRNVQVFKVMSIINLIAVVVQNNDLQVQGFAIQLVVLPRELEPFSMSRRF</sequence>
<accession>A0A3P6ULY2</accession>
<keyword evidence="2" id="KW-1185">Reference proteome</keyword>
<reference evidence="1 2" key="1">
    <citation type="submission" date="2018-08" db="EMBL/GenBank/DDBJ databases">
        <authorList>
            <person name="Laetsch R D."/>
            <person name="Stevens L."/>
            <person name="Kumar S."/>
            <person name="Blaxter L. M."/>
        </authorList>
    </citation>
    <scope>NUCLEOTIDE SEQUENCE [LARGE SCALE GENOMIC DNA]</scope>
</reference>
<proteinExistence type="predicted"/>
<dbReference type="AlphaFoldDB" id="A0A3P6ULY2"/>
<evidence type="ECO:0000313" key="2">
    <source>
        <dbReference type="Proteomes" id="UP000277928"/>
    </source>
</evidence>
<name>A0A3P6ULY2_LITSI</name>
<organism evidence="1 2">
    <name type="scientific">Litomosoides sigmodontis</name>
    <name type="common">Filarial nematode worm</name>
    <dbReference type="NCBI Taxonomy" id="42156"/>
    <lineage>
        <taxon>Eukaryota</taxon>
        <taxon>Metazoa</taxon>
        <taxon>Ecdysozoa</taxon>
        <taxon>Nematoda</taxon>
        <taxon>Chromadorea</taxon>
        <taxon>Rhabditida</taxon>
        <taxon>Spirurina</taxon>
        <taxon>Spiruromorpha</taxon>
        <taxon>Filarioidea</taxon>
        <taxon>Onchocercidae</taxon>
        <taxon>Litomosoides</taxon>
    </lineage>
</organism>